<reference evidence="9 10" key="1">
    <citation type="submission" date="2018-03" db="EMBL/GenBank/DDBJ databases">
        <title>Aquarubrobacter algicola gen. nov., sp. nov., a novel actinobacterium isolated from shallow eutrophic lake during the end of cyanobacterial harmful algal blooms.</title>
        <authorList>
            <person name="Chun S.J."/>
        </authorList>
    </citation>
    <scope>NUCLEOTIDE SEQUENCE [LARGE SCALE GENOMIC DNA]</scope>
    <source>
        <strain evidence="9 10">Seoho-28</strain>
    </source>
</reference>
<keyword evidence="10" id="KW-1185">Reference proteome</keyword>
<feature type="compositionally biased region" description="Basic and acidic residues" evidence="6">
    <location>
        <begin position="512"/>
        <end position="529"/>
    </location>
</feature>
<dbReference type="PANTHER" id="PTHR11632">
    <property type="entry name" value="SUCCINATE DEHYDROGENASE 2 FLAVOPROTEIN SUBUNIT"/>
    <property type="match status" value="1"/>
</dbReference>
<keyword evidence="2" id="KW-0285">Flavoprotein</keyword>
<dbReference type="InterPro" id="IPR003953">
    <property type="entry name" value="FAD-dep_OxRdtase_2_FAD-bd"/>
</dbReference>
<dbReference type="FunFam" id="3.90.700.10:FF:000005">
    <property type="entry name" value="Succinate dehydrogenase flavoprotein subunit"/>
    <property type="match status" value="1"/>
</dbReference>
<protein>
    <submittedName>
        <fullName evidence="9">Succinate dehydrogenase</fullName>
    </submittedName>
</protein>
<dbReference type="PANTHER" id="PTHR11632:SF51">
    <property type="entry name" value="SUCCINATE DEHYDROGENASE [UBIQUINONE] FLAVOPROTEIN SUBUNIT, MITOCHONDRIAL"/>
    <property type="match status" value="1"/>
</dbReference>
<dbReference type="SUPFAM" id="SSF51905">
    <property type="entry name" value="FAD/NAD(P)-binding domain"/>
    <property type="match status" value="1"/>
</dbReference>
<evidence type="ECO:0000256" key="2">
    <source>
        <dbReference type="ARBA" id="ARBA00022630"/>
    </source>
</evidence>
<dbReference type="EMBL" id="PYYB01000001">
    <property type="protein sequence ID" value="PTL58331.1"/>
    <property type="molecule type" value="Genomic_DNA"/>
</dbReference>
<feature type="domain" description="FAD-dependent oxidoreductase 2 FAD-binding" evidence="7">
    <location>
        <begin position="8"/>
        <end position="388"/>
    </location>
</feature>
<evidence type="ECO:0000256" key="1">
    <source>
        <dbReference type="ARBA" id="ARBA00001974"/>
    </source>
</evidence>
<dbReference type="Gene3D" id="3.90.700.10">
    <property type="entry name" value="Succinate dehydrogenase/fumarate reductase flavoprotein, catalytic domain"/>
    <property type="match status" value="1"/>
</dbReference>
<feature type="domain" description="Fumarate reductase/succinate dehydrogenase flavoprotein-like C-terminal" evidence="8">
    <location>
        <begin position="444"/>
        <end position="535"/>
    </location>
</feature>
<evidence type="ECO:0000259" key="7">
    <source>
        <dbReference type="Pfam" id="PF00890"/>
    </source>
</evidence>
<dbReference type="InterPro" id="IPR030664">
    <property type="entry name" value="SdhA/FrdA/AprA"/>
</dbReference>
<comment type="cofactor">
    <cofactor evidence="1">
        <name>FAD</name>
        <dbReference type="ChEBI" id="CHEBI:57692"/>
    </cofactor>
</comment>
<dbReference type="Pfam" id="PF00890">
    <property type="entry name" value="FAD_binding_2"/>
    <property type="match status" value="1"/>
</dbReference>
<dbReference type="Gene3D" id="1.20.58.100">
    <property type="entry name" value="Fumarate reductase/succinate dehydrogenase flavoprotein-like, C-terminal domain"/>
    <property type="match status" value="1"/>
</dbReference>
<dbReference type="InterPro" id="IPR015939">
    <property type="entry name" value="Fum_Rdtase/Succ_DH_flav-like_C"/>
</dbReference>
<keyword evidence="3" id="KW-0274">FAD</keyword>
<evidence type="ECO:0000313" key="9">
    <source>
        <dbReference type="EMBL" id="PTL58331.1"/>
    </source>
</evidence>
<name>A0A2T4UGG1_9ACTN</name>
<evidence type="ECO:0000259" key="8">
    <source>
        <dbReference type="Pfam" id="PF02910"/>
    </source>
</evidence>
<dbReference type="SUPFAM" id="SSF56425">
    <property type="entry name" value="Succinate dehydrogenase/fumarate reductase flavoprotein, catalytic domain"/>
    <property type="match status" value="1"/>
</dbReference>
<gene>
    <name evidence="9" type="ORF">C7Y72_01035</name>
</gene>
<evidence type="ECO:0000256" key="4">
    <source>
        <dbReference type="ARBA" id="ARBA00023002"/>
    </source>
</evidence>
<proteinExistence type="predicted"/>
<accession>A0A2T4UGG1</accession>
<evidence type="ECO:0000256" key="5">
    <source>
        <dbReference type="PIRSR" id="PIRSR000171-1"/>
    </source>
</evidence>
<comment type="caution">
    <text evidence="9">The sequence shown here is derived from an EMBL/GenBank/DDBJ whole genome shotgun (WGS) entry which is preliminary data.</text>
</comment>
<evidence type="ECO:0000256" key="3">
    <source>
        <dbReference type="ARBA" id="ARBA00022827"/>
    </source>
</evidence>
<feature type="region of interest" description="Disordered" evidence="6">
    <location>
        <begin position="512"/>
        <end position="537"/>
    </location>
</feature>
<dbReference type="Gene3D" id="3.50.50.60">
    <property type="entry name" value="FAD/NAD(P)-binding domain"/>
    <property type="match status" value="1"/>
</dbReference>
<dbReference type="Pfam" id="PF02910">
    <property type="entry name" value="Succ_DH_flav_C"/>
    <property type="match status" value="1"/>
</dbReference>
<dbReference type="InterPro" id="IPR027477">
    <property type="entry name" value="Succ_DH/fumarate_Rdtase_cat_sf"/>
</dbReference>
<dbReference type="InterPro" id="IPR036188">
    <property type="entry name" value="FAD/NAD-bd_sf"/>
</dbReference>
<dbReference type="InterPro" id="IPR037099">
    <property type="entry name" value="Fum_R/Succ_DH_flav-like_C_sf"/>
</dbReference>
<dbReference type="PIRSF" id="PIRSF000171">
    <property type="entry name" value="SDHA_APRA_LASPO"/>
    <property type="match status" value="1"/>
</dbReference>
<evidence type="ECO:0000256" key="6">
    <source>
        <dbReference type="SAM" id="MobiDB-lite"/>
    </source>
</evidence>
<keyword evidence="4" id="KW-0560">Oxidoreductase</keyword>
<feature type="active site" description="Proton acceptor" evidence="5">
    <location>
        <position position="282"/>
    </location>
</feature>
<dbReference type="PRINTS" id="PR00368">
    <property type="entry name" value="FADPNR"/>
</dbReference>
<dbReference type="RefSeq" id="WP_107566769.1">
    <property type="nucleotide sequence ID" value="NZ_PYYB01000001.1"/>
</dbReference>
<dbReference type="Proteomes" id="UP000240739">
    <property type="component" value="Unassembled WGS sequence"/>
</dbReference>
<dbReference type="GO" id="GO:0033765">
    <property type="term" value="F:steroid dehydrogenase activity, acting on the CH-CH group of donors"/>
    <property type="evidence" value="ECO:0007669"/>
    <property type="project" value="UniProtKB-ARBA"/>
</dbReference>
<sequence>MRQHRTGVLVIGAGAAGLRTAIACADAGVQVLVVGKRARTDAHTVLAAGGINAALGTMDPQDDDAQHAADTLHEGYWLGHPEIVQQLVEHSPRAVDELAGWGARFHREDDGRLSQRFFGAHRWRRTCFAGDYTGREIQHALVRAAKARAVDWVDGLYVSRLLVGPDGVFGAVAFDLEDGERHVIYADQVVLAAGGHTRAWRRSSSRRDENCGDAFRLAALAGARLQDMELVQFHPTGMVDPEYASGTLVTEAVRGEGGILRNVEGERYMERYDPVRKELSTRDRVALANYTEILEGRGTPGGGVLLDVTHLDPALVRERLPRMYRQFLDLSMLDITRQPMEVAPTAHYSMGGVLVDPATHETDVPGLWCCGEAAAGLHGANRLGGNSLAECVVFGRLVGEHAAQRALEGAGPARDRGETTAALEELDDALAVRGSEFARPLQRAVRDLLWERCGVVRDEAGLDAGLRELDGIEEAAADVQVSPDLAGYDDLAHLLDLRALILSARSTMALARERRESRGAHQRADHPDTDPGQQHNLTWTLDGTVDVRAIPEADAVVREKAGDLDVAGRLLE</sequence>
<dbReference type="AlphaFoldDB" id="A0A2T4UGG1"/>
<evidence type="ECO:0000313" key="10">
    <source>
        <dbReference type="Proteomes" id="UP000240739"/>
    </source>
</evidence>
<dbReference type="OrthoDB" id="9805351at2"/>
<organism evidence="9 10">
    <name type="scientific">Paraconexibacter algicola</name>
    <dbReference type="NCBI Taxonomy" id="2133960"/>
    <lineage>
        <taxon>Bacteria</taxon>
        <taxon>Bacillati</taxon>
        <taxon>Actinomycetota</taxon>
        <taxon>Thermoleophilia</taxon>
        <taxon>Solirubrobacterales</taxon>
        <taxon>Paraconexibacteraceae</taxon>
        <taxon>Paraconexibacter</taxon>
    </lineage>
</organism>
<dbReference type="SUPFAM" id="SSF46977">
    <property type="entry name" value="Succinate dehydrogenase/fumarate reductase flavoprotein C-terminal domain"/>
    <property type="match status" value="1"/>
</dbReference>